<reference evidence="1" key="2">
    <citation type="journal article" date="2022" name="Microbiol. Resour. Announc.">
        <title>Metagenome Sequencing to Explore Phylogenomics of Terrestrial Cyanobacteria.</title>
        <authorList>
            <person name="Ward R.D."/>
            <person name="Stajich J.E."/>
            <person name="Johansen J.R."/>
            <person name="Huntemann M."/>
            <person name="Clum A."/>
            <person name="Foster B."/>
            <person name="Foster B."/>
            <person name="Roux S."/>
            <person name="Palaniappan K."/>
            <person name="Varghese N."/>
            <person name="Mukherjee S."/>
            <person name="Reddy T.B.K."/>
            <person name="Daum C."/>
            <person name="Copeland A."/>
            <person name="Chen I.A."/>
            <person name="Ivanova N.N."/>
            <person name="Kyrpides N.C."/>
            <person name="Shapiro N."/>
            <person name="Eloe-Fadrosh E.A."/>
            <person name="Pietrasiak N."/>
        </authorList>
    </citation>
    <scope>NUCLEOTIDE SEQUENCE</scope>
    <source>
        <strain evidence="1">JT2-VF2</strain>
    </source>
</reference>
<sequence>MIEQVANAFERKDYSTAAKLLKQLLKESPENPWVKFYVGRLHEVSSKRQDAEKIYRQLLRSTTNTKILTQARQGLQRLQEIEQEERQRAIAQAKSEPNDTELGVLVLEPLSNELKTQAAPKFAQIMQIDAYTARLMLPSRGWKLYRTGQVGELKFYGTQLQKAGIPCFWATLAAIEQIQVFQVQHFAKSAANTTIVCRNQTNQLGSLTFNWSEVKARVVGLLPIFEQVVDVDVRRKLERKTQTQDYAQFCDLHLPGRGCILRLYDNGYEFQQGIEITSQASQNTIRINWNSLLAWVEQQLPQVKVWSDFKPFAETLLDQTEMLGNIQSHIHLFRREKTNWDPAFHLYSGLVFLNGEIETRGARGE</sequence>
<dbReference type="InterPro" id="IPR011990">
    <property type="entry name" value="TPR-like_helical_dom_sf"/>
</dbReference>
<reference evidence="1" key="1">
    <citation type="submission" date="2021-05" db="EMBL/GenBank/DDBJ databases">
        <authorList>
            <person name="Pietrasiak N."/>
            <person name="Ward R."/>
            <person name="Stajich J.E."/>
            <person name="Kurbessoian T."/>
        </authorList>
    </citation>
    <scope>NUCLEOTIDE SEQUENCE</scope>
    <source>
        <strain evidence="1">JT2-VF2</strain>
    </source>
</reference>
<dbReference type="AlphaFoldDB" id="A0A951PX31"/>
<dbReference type="SUPFAM" id="SSF48452">
    <property type="entry name" value="TPR-like"/>
    <property type="match status" value="1"/>
</dbReference>
<accession>A0A951PX31</accession>
<comment type="caution">
    <text evidence="1">The sequence shown here is derived from an EMBL/GenBank/DDBJ whole genome shotgun (WGS) entry which is preliminary data.</text>
</comment>
<organism evidence="1 2">
    <name type="scientific">Mojavia pulchra JT2-VF2</name>
    <dbReference type="NCBI Taxonomy" id="287848"/>
    <lineage>
        <taxon>Bacteria</taxon>
        <taxon>Bacillati</taxon>
        <taxon>Cyanobacteriota</taxon>
        <taxon>Cyanophyceae</taxon>
        <taxon>Nostocales</taxon>
        <taxon>Nostocaceae</taxon>
    </lineage>
</organism>
<dbReference type="Proteomes" id="UP000715781">
    <property type="component" value="Unassembled WGS sequence"/>
</dbReference>
<dbReference type="Gene3D" id="1.25.40.10">
    <property type="entry name" value="Tetratricopeptide repeat domain"/>
    <property type="match status" value="1"/>
</dbReference>
<dbReference type="EMBL" id="JAHHHN010000002">
    <property type="protein sequence ID" value="MBW4560496.1"/>
    <property type="molecule type" value="Genomic_DNA"/>
</dbReference>
<proteinExistence type="predicted"/>
<evidence type="ECO:0000313" key="2">
    <source>
        <dbReference type="Proteomes" id="UP000715781"/>
    </source>
</evidence>
<protein>
    <submittedName>
        <fullName evidence="1">Tetratricopeptide repeat protein</fullName>
    </submittedName>
</protein>
<gene>
    <name evidence="1" type="ORF">KME32_04915</name>
</gene>
<evidence type="ECO:0000313" key="1">
    <source>
        <dbReference type="EMBL" id="MBW4560496.1"/>
    </source>
</evidence>
<name>A0A951PX31_9NOST</name>
<dbReference type="Pfam" id="PF14559">
    <property type="entry name" value="TPR_19"/>
    <property type="match status" value="1"/>
</dbReference>